<dbReference type="Pfam" id="PF04548">
    <property type="entry name" value="AIG1"/>
    <property type="match status" value="1"/>
</dbReference>
<dbReference type="SMART" id="SM00382">
    <property type="entry name" value="AAA"/>
    <property type="match status" value="1"/>
</dbReference>
<feature type="region of interest" description="Disordered" evidence="3">
    <location>
        <begin position="1"/>
        <end position="20"/>
    </location>
</feature>
<feature type="compositionally biased region" description="Polar residues" evidence="3">
    <location>
        <begin position="465"/>
        <end position="477"/>
    </location>
</feature>
<proteinExistence type="inferred from homology"/>
<evidence type="ECO:0000256" key="1">
    <source>
        <dbReference type="ARBA" id="ARBA00008535"/>
    </source>
</evidence>
<feature type="domain" description="AAA+ ATPase" evidence="4">
    <location>
        <begin position="55"/>
        <end position="235"/>
    </location>
</feature>
<dbReference type="InterPro" id="IPR027417">
    <property type="entry name" value="P-loop_NTPase"/>
</dbReference>
<dbReference type="AlphaFoldDB" id="A0AAW0PP78"/>
<dbReference type="InterPro" id="IPR006703">
    <property type="entry name" value="G_AIG1"/>
</dbReference>
<name>A0AAW0PP78_9GOBI</name>
<evidence type="ECO:0000313" key="6">
    <source>
        <dbReference type="Proteomes" id="UP001460270"/>
    </source>
</evidence>
<dbReference type="PANTHER" id="PTHR32046:SF11">
    <property type="entry name" value="IMMUNE-ASSOCIATED NUCLEOTIDE-BINDING PROTEIN 10-LIKE"/>
    <property type="match status" value="1"/>
</dbReference>
<feature type="region of interest" description="Disordered" evidence="3">
    <location>
        <begin position="456"/>
        <end position="477"/>
    </location>
</feature>
<evidence type="ECO:0000256" key="3">
    <source>
        <dbReference type="SAM" id="MobiDB-lite"/>
    </source>
</evidence>
<dbReference type="EMBL" id="JBBPFD010000003">
    <property type="protein sequence ID" value="KAK7933782.1"/>
    <property type="molecule type" value="Genomic_DNA"/>
</dbReference>
<protein>
    <recommendedName>
        <fullName evidence="4">AAA+ ATPase domain-containing protein</fullName>
    </recommendedName>
</protein>
<keyword evidence="6" id="KW-1185">Reference proteome</keyword>
<gene>
    <name evidence="5" type="ORF">WMY93_004678</name>
</gene>
<sequence length="477" mass="54796">MASHLQKCMQDSIRTHDGPPVRYQLQPSRVNFDKLPDSESKLRKFTLGTCNPMYQNRTILLVGATGTGKSTLINALVNYVMGVQFEEKVWFEIISDGKDRPQSDSQTSEISVYEIFGFEGKTVPYSLTIIDTPGYGDTRGKEYDDIVTEKLQDLFCVHDGVAVIDAVGLVLKATENRLDDRMAYIFNSITSLFGKDMEKNIVVMMTHSDGAKPTNALQALEDAKIQCARDTNNIPVYFLFNNRQKEKVEPEKKEERAARHAFETSEDGLKEFTDFLGQSKPQSLTKTVQVMKERIRLTACIQNLKERVVAVEMKQRVIKNNRQELQKCQEQMEKNQNFTIEVEETYKVKVDINGWWDNKAVTCNNCKENCHYPGCTWAWDPSWCEVMKNDHCTSCSGGCHVSFHVKDTWRYESKTRTVKKTLSDMKQTYDINKALSDRKITLLEIMEQEMNELNKPKTSCWRRPSASSNNWKQTPLT</sequence>
<dbReference type="PANTHER" id="PTHR32046">
    <property type="entry name" value="G DOMAIN-CONTAINING PROTEIN"/>
    <property type="match status" value="1"/>
</dbReference>
<dbReference type="Proteomes" id="UP001460270">
    <property type="component" value="Unassembled WGS sequence"/>
</dbReference>
<evidence type="ECO:0000259" key="4">
    <source>
        <dbReference type="SMART" id="SM00382"/>
    </source>
</evidence>
<dbReference type="SUPFAM" id="SSF52540">
    <property type="entry name" value="P-loop containing nucleoside triphosphate hydrolases"/>
    <property type="match status" value="1"/>
</dbReference>
<comment type="similarity">
    <text evidence="1">Belongs to the TRAFAC class TrmE-Era-EngA-EngB-Septin-like GTPase superfamily. AIG1/Toc34/Toc159-like paraseptin GTPase family. IAN subfamily.</text>
</comment>
<evidence type="ECO:0000313" key="5">
    <source>
        <dbReference type="EMBL" id="KAK7933782.1"/>
    </source>
</evidence>
<keyword evidence="2" id="KW-0547">Nucleotide-binding</keyword>
<accession>A0AAW0PP78</accession>
<dbReference type="GO" id="GO:0005525">
    <property type="term" value="F:GTP binding"/>
    <property type="evidence" value="ECO:0007669"/>
    <property type="project" value="InterPro"/>
</dbReference>
<dbReference type="Gene3D" id="3.40.50.300">
    <property type="entry name" value="P-loop containing nucleotide triphosphate hydrolases"/>
    <property type="match status" value="1"/>
</dbReference>
<evidence type="ECO:0000256" key="2">
    <source>
        <dbReference type="ARBA" id="ARBA00022741"/>
    </source>
</evidence>
<dbReference type="InterPro" id="IPR003593">
    <property type="entry name" value="AAA+_ATPase"/>
</dbReference>
<reference evidence="6" key="1">
    <citation type="submission" date="2024-04" db="EMBL/GenBank/DDBJ databases">
        <title>Salinicola lusitanus LLJ914,a marine bacterium isolated from the Okinawa Trough.</title>
        <authorList>
            <person name="Li J."/>
        </authorList>
    </citation>
    <scope>NUCLEOTIDE SEQUENCE [LARGE SCALE GENOMIC DNA]</scope>
</reference>
<organism evidence="5 6">
    <name type="scientific">Mugilogobius chulae</name>
    <name type="common">yellowstripe goby</name>
    <dbReference type="NCBI Taxonomy" id="88201"/>
    <lineage>
        <taxon>Eukaryota</taxon>
        <taxon>Metazoa</taxon>
        <taxon>Chordata</taxon>
        <taxon>Craniata</taxon>
        <taxon>Vertebrata</taxon>
        <taxon>Euteleostomi</taxon>
        <taxon>Actinopterygii</taxon>
        <taxon>Neopterygii</taxon>
        <taxon>Teleostei</taxon>
        <taxon>Neoteleostei</taxon>
        <taxon>Acanthomorphata</taxon>
        <taxon>Gobiaria</taxon>
        <taxon>Gobiiformes</taxon>
        <taxon>Gobioidei</taxon>
        <taxon>Gobiidae</taxon>
        <taxon>Gobionellinae</taxon>
        <taxon>Mugilogobius</taxon>
    </lineage>
</organism>
<comment type="caution">
    <text evidence="5">The sequence shown here is derived from an EMBL/GenBank/DDBJ whole genome shotgun (WGS) entry which is preliminary data.</text>
</comment>